<comment type="cofactor">
    <cofactor evidence="1">
        <name>Zn(2+)</name>
        <dbReference type="ChEBI" id="CHEBI:29105"/>
    </cofactor>
</comment>
<evidence type="ECO:0000256" key="3">
    <source>
        <dbReference type="ARBA" id="ARBA00022475"/>
    </source>
</evidence>
<keyword evidence="16" id="KW-1185">Reference proteome</keyword>
<evidence type="ECO:0000256" key="1">
    <source>
        <dbReference type="ARBA" id="ARBA00001947"/>
    </source>
</evidence>
<evidence type="ECO:0000256" key="6">
    <source>
        <dbReference type="ARBA" id="ARBA00022723"/>
    </source>
</evidence>
<keyword evidence="8" id="KW-0862">Zinc</keyword>
<dbReference type="EMBL" id="JBHRWI010000020">
    <property type="protein sequence ID" value="MFC3511720.1"/>
    <property type="molecule type" value="Genomic_DNA"/>
</dbReference>
<keyword evidence="11 13" id="KW-0472">Membrane</keyword>
<dbReference type="PANTHER" id="PTHR43221">
    <property type="entry name" value="PROTEASE HTPX"/>
    <property type="match status" value="1"/>
</dbReference>
<keyword evidence="9 13" id="KW-1133">Transmembrane helix</keyword>
<dbReference type="InterPro" id="IPR050083">
    <property type="entry name" value="HtpX_protease"/>
</dbReference>
<evidence type="ECO:0000256" key="2">
    <source>
        <dbReference type="ARBA" id="ARBA00004651"/>
    </source>
</evidence>
<keyword evidence="3" id="KW-1003">Cell membrane</keyword>
<dbReference type="Pfam" id="PF01435">
    <property type="entry name" value="Peptidase_M48"/>
    <property type="match status" value="1"/>
</dbReference>
<proteinExistence type="predicted"/>
<evidence type="ECO:0000256" key="9">
    <source>
        <dbReference type="ARBA" id="ARBA00022989"/>
    </source>
</evidence>
<name>A0ABV7QIA2_9PSEU</name>
<feature type="domain" description="Peptidase M48" evidence="14">
    <location>
        <begin position="81"/>
        <end position="310"/>
    </location>
</feature>
<dbReference type="InterPro" id="IPR001915">
    <property type="entry name" value="Peptidase_M48"/>
</dbReference>
<evidence type="ECO:0000256" key="13">
    <source>
        <dbReference type="SAM" id="Phobius"/>
    </source>
</evidence>
<evidence type="ECO:0000313" key="16">
    <source>
        <dbReference type="Proteomes" id="UP001595764"/>
    </source>
</evidence>
<keyword evidence="10 15" id="KW-0482">Metalloprotease</keyword>
<comment type="subcellular location">
    <subcellularLocation>
        <location evidence="2">Cell membrane</location>
        <topology evidence="2">Multi-pass membrane protein</topology>
    </subcellularLocation>
</comment>
<dbReference type="CDD" id="cd07328">
    <property type="entry name" value="M48_Ste24p_like"/>
    <property type="match status" value="1"/>
</dbReference>
<evidence type="ECO:0000256" key="8">
    <source>
        <dbReference type="ARBA" id="ARBA00022833"/>
    </source>
</evidence>
<sequence>MKNSSRALLAVLLLAGFPVLVLAVAGAMIWLEIAAYQHSPLTAGRLGFLVAPVLYVLFTALLTFERTRDDDVPGLPVTPGEQPELWAAVRELAQEIGTRPPDEIYLIPQVNASVYEQTHWLGLRVRRRRMFIGAQLFAGMRVSQLRAILGHELGHYSNRHTRFAGATYRGRQTIGRVLNGLDSTWSARMLRPVFSAYAALYFRVSMSVNRQQELAADAASARVAGSTAAATALREVEVLDTAWRLFLSKYATIAWSAGYLPQRMAEGYQLLLADEKRAKKLASVRENPPSEPTSQYDSHPPTSERIALLEAAPDVPVPPGGELPATDLLRNGTALLEAVLATGFTAGASSKKKLDWASLVDVGMRNSNQVEALRIRRSRSLDELLDLLDAGRLEDIADPHAPATAGARAKRDLYRPQVHSRLSIVVHAQLAKADAAHWELSWSGPAKLVLAEPYATELDPAVSAAIDGDTAPLRALLAPVHS</sequence>
<feature type="transmembrane region" description="Helical" evidence="13">
    <location>
        <begin position="7"/>
        <end position="31"/>
    </location>
</feature>
<evidence type="ECO:0000259" key="14">
    <source>
        <dbReference type="Pfam" id="PF01435"/>
    </source>
</evidence>
<dbReference type="RefSeq" id="WP_377867923.1">
    <property type="nucleotide sequence ID" value="NZ_JBHMAY010000003.1"/>
</dbReference>
<evidence type="ECO:0000256" key="7">
    <source>
        <dbReference type="ARBA" id="ARBA00022801"/>
    </source>
</evidence>
<comment type="caution">
    <text evidence="15">The sequence shown here is derived from an EMBL/GenBank/DDBJ whole genome shotgun (WGS) entry which is preliminary data.</text>
</comment>
<dbReference type="EC" id="3.4.24.-" evidence="15"/>
<keyword evidence="5 13" id="KW-0812">Transmembrane</keyword>
<feature type="region of interest" description="Disordered" evidence="12">
    <location>
        <begin position="281"/>
        <end position="301"/>
    </location>
</feature>
<evidence type="ECO:0000256" key="11">
    <source>
        <dbReference type="ARBA" id="ARBA00023136"/>
    </source>
</evidence>
<keyword evidence="4" id="KW-0645">Protease</keyword>
<accession>A0ABV7QIA2</accession>
<gene>
    <name evidence="15" type="ORF">ACFORO_16215</name>
</gene>
<evidence type="ECO:0000256" key="12">
    <source>
        <dbReference type="SAM" id="MobiDB-lite"/>
    </source>
</evidence>
<dbReference type="Proteomes" id="UP001595764">
    <property type="component" value="Unassembled WGS sequence"/>
</dbReference>
<dbReference type="PANTHER" id="PTHR43221:SF1">
    <property type="entry name" value="PROTEASE HTPX"/>
    <property type="match status" value="1"/>
</dbReference>
<organism evidence="15 16">
    <name type="scientific">Amycolatopsis halotolerans</name>
    <dbReference type="NCBI Taxonomy" id="330083"/>
    <lineage>
        <taxon>Bacteria</taxon>
        <taxon>Bacillati</taxon>
        <taxon>Actinomycetota</taxon>
        <taxon>Actinomycetes</taxon>
        <taxon>Pseudonocardiales</taxon>
        <taxon>Pseudonocardiaceae</taxon>
        <taxon>Amycolatopsis</taxon>
    </lineage>
</organism>
<keyword evidence="7 15" id="KW-0378">Hydrolase</keyword>
<evidence type="ECO:0000256" key="5">
    <source>
        <dbReference type="ARBA" id="ARBA00022692"/>
    </source>
</evidence>
<dbReference type="Gene3D" id="3.30.2010.10">
    <property type="entry name" value="Metalloproteases ('zincins'), catalytic domain"/>
    <property type="match status" value="1"/>
</dbReference>
<feature type="compositionally biased region" description="Polar residues" evidence="12">
    <location>
        <begin position="292"/>
        <end position="301"/>
    </location>
</feature>
<dbReference type="GO" id="GO:0008237">
    <property type="term" value="F:metallopeptidase activity"/>
    <property type="evidence" value="ECO:0007669"/>
    <property type="project" value="UniProtKB-KW"/>
</dbReference>
<evidence type="ECO:0000256" key="4">
    <source>
        <dbReference type="ARBA" id="ARBA00022670"/>
    </source>
</evidence>
<protein>
    <submittedName>
        <fullName evidence="15">M48 family metalloprotease</fullName>
        <ecNumber evidence="15">3.4.24.-</ecNumber>
    </submittedName>
</protein>
<evidence type="ECO:0000256" key="10">
    <source>
        <dbReference type="ARBA" id="ARBA00023049"/>
    </source>
</evidence>
<feature type="transmembrane region" description="Helical" evidence="13">
    <location>
        <begin position="43"/>
        <end position="64"/>
    </location>
</feature>
<evidence type="ECO:0000313" key="15">
    <source>
        <dbReference type="EMBL" id="MFC3511720.1"/>
    </source>
</evidence>
<reference evidence="16" key="1">
    <citation type="journal article" date="2019" name="Int. J. Syst. Evol. Microbiol.">
        <title>The Global Catalogue of Microorganisms (GCM) 10K type strain sequencing project: providing services to taxonomists for standard genome sequencing and annotation.</title>
        <authorList>
            <consortium name="The Broad Institute Genomics Platform"/>
            <consortium name="The Broad Institute Genome Sequencing Center for Infectious Disease"/>
            <person name="Wu L."/>
            <person name="Ma J."/>
        </authorList>
    </citation>
    <scope>NUCLEOTIDE SEQUENCE [LARGE SCALE GENOMIC DNA]</scope>
    <source>
        <strain evidence="16">CGMCC 4.7682</strain>
    </source>
</reference>
<keyword evidence="6" id="KW-0479">Metal-binding</keyword>